<comment type="caution">
    <text evidence="1">The sequence shown here is derived from an EMBL/GenBank/DDBJ whole genome shotgun (WGS) entry which is preliminary data.</text>
</comment>
<accession>A0ABU2CST3</accession>
<evidence type="ECO:0000313" key="1">
    <source>
        <dbReference type="EMBL" id="MDR7384394.1"/>
    </source>
</evidence>
<protein>
    <submittedName>
        <fullName evidence="1">Transcriptional regulator with XRE-family HTH domain</fullName>
    </submittedName>
</protein>
<proteinExistence type="predicted"/>
<gene>
    <name evidence="1" type="ORF">J2S48_003909</name>
</gene>
<keyword evidence="2" id="KW-1185">Reference proteome</keyword>
<evidence type="ECO:0000313" key="2">
    <source>
        <dbReference type="Proteomes" id="UP001183585"/>
    </source>
</evidence>
<dbReference type="Gene3D" id="1.10.260.40">
    <property type="entry name" value="lambda repressor-like DNA-binding domains"/>
    <property type="match status" value="1"/>
</dbReference>
<dbReference type="InterPro" id="IPR010982">
    <property type="entry name" value="Lambda_DNA-bd_dom_sf"/>
</dbReference>
<name>A0ABU2CST3_9MICO</name>
<dbReference type="Proteomes" id="UP001183585">
    <property type="component" value="Unassembled WGS sequence"/>
</dbReference>
<sequence>MGIGDQIRMRRAELGWSQSRLAAETCRTAGVDIGTLGRQEIYRWEKGKRTPREWLPFIAKAVGLTQDELTAPDAPVADGIALGGIWHSRYAYESTGRGAITRHHYVVIRQDGNRLSVESLPGSNDSPVSLSFTVRGPIATGTWTEHTAVDGYYQGAVYHGALQVIVDPTGRSMAGRWVGFDKEFRVDSGPWTLNLVDTATDEVTRQRYGKSPAEPEVN</sequence>
<dbReference type="EMBL" id="JAVDYE010000001">
    <property type="protein sequence ID" value="MDR7384394.1"/>
    <property type="molecule type" value="Genomic_DNA"/>
</dbReference>
<organism evidence="1 2">
    <name type="scientific">Promicromonospora iranensis</name>
    <dbReference type="NCBI Taxonomy" id="1105144"/>
    <lineage>
        <taxon>Bacteria</taxon>
        <taxon>Bacillati</taxon>
        <taxon>Actinomycetota</taxon>
        <taxon>Actinomycetes</taxon>
        <taxon>Micrococcales</taxon>
        <taxon>Promicromonosporaceae</taxon>
        <taxon>Promicromonospora</taxon>
    </lineage>
</organism>
<dbReference type="CDD" id="cd00093">
    <property type="entry name" value="HTH_XRE"/>
    <property type="match status" value="1"/>
</dbReference>
<dbReference type="InterPro" id="IPR001387">
    <property type="entry name" value="Cro/C1-type_HTH"/>
</dbReference>
<dbReference type="SUPFAM" id="SSF47413">
    <property type="entry name" value="lambda repressor-like DNA-binding domains"/>
    <property type="match status" value="1"/>
</dbReference>
<reference evidence="1 2" key="1">
    <citation type="submission" date="2023-07" db="EMBL/GenBank/DDBJ databases">
        <title>Sequencing the genomes of 1000 actinobacteria strains.</title>
        <authorList>
            <person name="Klenk H.-P."/>
        </authorList>
    </citation>
    <scope>NUCLEOTIDE SEQUENCE [LARGE SCALE GENOMIC DNA]</scope>
    <source>
        <strain evidence="1 2">DSM 45554</strain>
    </source>
</reference>
<dbReference type="RefSeq" id="WP_274992786.1">
    <property type="nucleotide sequence ID" value="NZ_JAJQQP010000003.1"/>
</dbReference>